<keyword evidence="3" id="KW-1185">Reference proteome</keyword>
<gene>
    <name evidence="2" type="ORF">CEPIT_LOCUS26939</name>
</gene>
<dbReference type="InterPro" id="IPR025558">
    <property type="entry name" value="DUF4283"/>
</dbReference>
<comment type="caution">
    <text evidence="2">The sequence shown here is derived from an EMBL/GenBank/DDBJ whole genome shotgun (WGS) entry which is preliminary data.</text>
</comment>
<reference evidence="2" key="1">
    <citation type="submission" date="2022-07" db="EMBL/GenBank/DDBJ databases">
        <authorList>
            <person name="Macas J."/>
            <person name="Novak P."/>
            <person name="Neumann P."/>
        </authorList>
    </citation>
    <scope>NUCLEOTIDE SEQUENCE</scope>
</reference>
<dbReference type="PANTHER" id="PTHR31286">
    <property type="entry name" value="GLYCINE-RICH CELL WALL STRUCTURAL PROTEIN 1.8-LIKE"/>
    <property type="match status" value="1"/>
</dbReference>
<dbReference type="InterPro" id="IPR040256">
    <property type="entry name" value="At4g02000-like"/>
</dbReference>
<sequence length="118" mass="13537">MSNYGYGCLVGRQVKGVSIDEIEDSKFLLQFYHEGDLNRVVDEGSWSFEQNLVVIKWLGHTDKHVEVTLDHADFWVQVHDLSLSYMMAKVAHGITNNIDHLCKWMRALLVESKGRLCA</sequence>
<proteinExistence type="predicted"/>
<organism evidence="2 3">
    <name type="scientific">Cuscuta epithymum</name>
    <dbReference type="NCBI Taxonomy" id="186058"/>
    <lineage>
        <taxon>Eukaryota</taxon>
        <taxon>Viridiplantae</taxon>
        <taxon>Streptophyta</taxon>
        <taxon>Embryophyta</taxon>
        <taxon>Tracheophyta</taxon>
        <taxon>Spermatophyta</taxon>
        <taxon>Magnoliopsida</taxon>
        <taxon>eudicotyledons</taxon>
        <taxon>Gunneridae</taxon>
        <taxon>Pentapetalae</taxon>
        <taxon>asterids</taxon>
        <taxon>lamiids</taxon>
        <taxon>Solanales</taxon>
        <taxon>Convolvulaceae</taxon>
        <taxon>Cuscuteae</taxon>
        <taxon>Cuscuta</taxon>
        <taxon>Cuscuta subgen. Cuscuta</taxon>
    </lineage>
</organism>
<name>A0AAV0ER38_9ASTE</name>
<feature type="domain" description="DUF4283" evidence="1">
    <location>
        <begin position="13"/>
        <end position="58"/>
    </location>
</feature>
<dbReference type="Pfam" id="PF14111">
    <property type="entry name" value="DUF4283"/>
    <property type="match status" value="1"/>
</dbReference>
<dbReference type="AlphaFoldDB" id="A0AAV0ER38"/>
<dbReference type="Proteomes" id="UP001152523">
    <property type="component" value="Unassembled WGS sequence"/>
</dbReference>
<accession>A0AAV0ER38</accession>
<protein>
    <recommendedName>
        <fullName evidence="1">DUF4283 domain-containing protein</fullName>
    </recommendedName>
</protein>
<evidence type="ECO:0000313" key="3">
    <source>
        <dbReference type="Proteomes" id="UP001152523"/>
    </source>
</evidence>
<dbReference type="EMBL" id="CAMAPF010000938">
    <property type="protein sequence ID" value="CAH9125671.1"/>
    <property type="molecule type" value="Genomic_DNA"/>
</dbReference>
<evidence type="ECO:0000259" key="1">
    <source>
        <dbReference type="Pfam" id="PF14111"/>
    </source>
</evidence>
<dbReference type="PANTHER" id="PTHR31286:SF167">
    <property type="entry name" value="OS09G0268800 PROTEIN"/>
    <property type="match status" value="1"/>
</dbReference>
<evidence type="ECO:0000313" key="2">
    <source>
        <dbReference type="EMBL" id="CAH9125671.1"/>
    </source>
</evidence>